<accession>A0A183UYF6</accession>
<keyword evidence="2" id="KW-1185">Reference proteome</keyword>
<dbReference type="WBParaSite" id="TCNE_0001352601-mRNA-1">
    <property type="protein sequence ID" value="TCNE_0001352601-mRNA-1"/>
    <property type="gene ID" value="TCNE_0001352601"/>
</dbReference>
<feature type="compositionally biased region" description="Polar residues" evidence="1">
    <location>
        <begin position="75"/>
        <end position="97"/>
    </location>
</feature>
<sequence>LPYINSAGNWIFYAALNRELIRNLNDSRHRTIHREMGKLFRMFIHLSEDSNGSRLDTPKSSAHFLQRFINFASGERNNPTMNRSQPIEADLSQNEANETSEDEGSIL</sequence>
<evidence type="ECO:0000256" key="1">
    <source>
        <dbReference type="SAM" id="MobiDB-lite"/>
    </source>
</evidence>
<organism evidence="2 3">
    <name type="scientific">Toxocara canis</name>
    <name type="common">Canine roundworm</name>
    <dbReference type="NCBI Taxonomy" id="6265"/>
    <lineage>
        <taxon>Eukaryota</taxon>
        <taxon>Metazoa</taxon>
        <taxon>Ecdysozoa</taxon>
        <taxon>Nematoda</taxon>
        <taxon>Chromadorea</taxon>
        <taxon>Rhabditida</taxon>
        <taxon>Spirurina</taxon>
        <taxon>Ascaridomorpha</taxon>
        <taxon>Ascaridoidea</taxon>
        <taxon>Toxocaridae</taxon>
        <taxon>Toxocara</taxon>
    </lineage>
</organism>
<reference evidence="3" key="1">
    <citation type="submission" date="2016-06" db="UniProtKB">
        <authorList>
            <consortium name="WormBaseParasite"/>
        </authorList>
    </citation>
    <scope>IDENTIFICATION</scope>
</reference>
<proteinExistence type="predicted"/>
<dbReference type="AlphaFoldDB" id="A0A183UYF6"/>
<evidence type="ECO:0000313" key="3">
    <source>
        <dbReference type="WBParaSite" id="TCNE_0001352601-mRNA-1"/>
    </source>
</evidence>
<protein>
    <submittedName>
        <fullName evidence="3">Cytochrome P450</fullName>
    </submittedName>
</protein>
<name>A0A183UYF6_TOXCA</name>
<feature type="region of interest" description="Disordered" evidence="1">
    <location>
        <begin position="75"/>
        <end position="107"/>
    </location>
</feature>
<feature type="compositionally biased region" description="Acidic residues" evidence="1">
    <location>
        <begin position="98"/>
        <end position="107"/>
    </location>
</feature>
<dbReference type="Proteomes" id="UP000050794">
    <property type="component" value="Unassembled WGS sequence"/>
</dbReference>
<evidence type="ECO:0000313" key="2">
    <source>
        <dbReference type="Proteomes" id="UP000050794"/>
    </source>
</evidence>